<gene>
    <name evidence="1" type="ORF">FHR92_005368</name>
</gene>
<evidence type="ECO:0000313" key="2">
    <source>
        <dbReference type="Proteomes" id="UP000567067"/>
    </source>
</evidence>
<sequence length="165" mass="18273">QFSQDQFAYQKARDAISDQQWRAQFDQSVRQFGLNYALNQLQENNQQAYRQASLALSQDDNDRAWASLDWEMMTPSSSASGGLTANQVLQSMKGLYTEPIFTSDELGNQTKTGSQITQDSSKRKQLIQNVVDSGLSNVDIQSVLSSLGFSKKEMQDAITGATSGN</sequence>
<keyword evidence="2" id="KW-1185">Reference proteome</keyword>
<dbReference type="Proteomes" id="UP000567067">
    <property type="component" value="Unassembled WGS sequence"/>
</dbReference>
<feature type="non-terminal residue" evidence="1">
    <location>
        <position position="1"/>
    </location>
</feature>
<evidence type="ECO:0000313" key="1">
    <source>
        <dbReference type="EMBL" id="MBA9088823.1"/>
    </source>
</evidence>
<dbReference type="AlphaFoldDB" id="A0A7W3SZJ6"/>
<proteinExistence type="predicted"/>
<dbReference type="RefSeq" id="WP_220482945.1">
    <property type="nucleotide sequence ID" value="NZ_JACJIP010000075.1"/>
</dbReference>
<comment type="caution">
    <text evidence="1">The sequence shown here is derived from an EMBL/GenBank/DDBJ whole genome shotgun (WGS) entry which is preliminary data.</text>
</comment>
<protein>
    <submittedName>
        <fullName evidence="1">Uncharacterized protein</fullName>
    </submittedName>
</protein>
<reference evidence="1 2" key="1">
    <citation type="submission" date="2020-08" db="EMBL/GenBank/DDBJ databases">
        <title>Genomic Encyclopedia of Type Strains, Phase III (KMG-III): the genomes of soil and plant-associated and newly described type strains.</title>
        <authorList>
            <person name="Whitman W."/>
        </authorList>
    </citation>
    <scope>NUCLEOTIDE SEQUENCE [LARGE SCALE GENOMIC DNA]</scope>
    <source>
        <strain evidence="1 2">CECT 8693</strain>
    </source>
</reference>
<name>A0A7W3SZJ6_9BACL</name>
<organism evidence="1 2">
    <name type="scientific">Fontibacillus solani</name>
    <dbReference type="NCBI Taxonomy" id="1572857"/>
    <lineage>
        <taxon>Bacteria</taxon>
        <taxon>Bacillati</taxon>
        <taxon>Bacillota</taxon>
        <taxon>Bacilli</taxon>
        <taxon>Bacillales</taxon>
        <taxon>Paenibacillaceae</taxon>
        <taxon>Fontibacillus</taxon>
    </lineage>
</organism>
<accession>A0A7W3SZJ6</accession>
<dbReference type="EMBL" id="JACJIP010000075">
    <property type="protein sequence ID" value="MBA9088823.1"/>
    <property type="molecule type" value="Genomic_DNA"/>
</dbReference>